<name>A0A9D7PSS2_9PROT</name>
<dbReference type="EMBL" id="JADJUC010000020">
    <property type="protein sequence ID" value="MBK8524967.1"/>
    <property type="molecule type" value="Genomic_DNA"/>
</dbReference>
<dbReference type="InterPro" id="IPR033462">
    <property type="entry name" value="Cache_3-Cache_2"/>
</dbReference>
<feature type="domain" description="Cache 3/Cache 2 fusion" evidence="2">
    <location>
        <begin position="37"/>
        <end position="233"/>
    </location>
</feature>
<evidence type="ECO:0000313" key="4">
    <source>
        <dbReference type="Proteomes" id="UP000886689"/>
    </source>
</evidence>
<evidence type="ECO:0000313" key="3">
    <source>
        <dbReference type="EMBL" id="MBK8524967.1"/>
    </source>
</evidence>
<accession>A0A9D7PSS2</accession>
<feature type="transmembrane region" description="Helical" evidence="1">
    <location>
        <begin position="6"/>
        <end position="30"/>
    </location>
</feature>
<dbReference type="Proteomes" id="UP000886689">
    <property type="component" value="Unassembled WGS sequence"/>
</dbReference>
<protein>
    <submittedName>
        <fullName evidence="3">Cache 3/Cache 2 fusion domain-containing protein</fullName>
    </submittedName>
</protein>
<evidence type="ECO:0000256" key="1">
    <source>
        <dbReference type="SAM" id="Phobius"/>
    </source>
</evidence>
<evidence type="ECO:0000259" key="2">
    <source>
        <dbReference type="Pfam" id="PF17201"/>
    </source>
</evidence>
<comment type="caution">
    <text evidence="3">The sequence shown here is derived from an EMBL/GenBank/DDBJ whole genome shotgun (WGS) entry which is preliminary data.</text>
</comment>
<keyword evidence="1" id="KW-0472">Membrane</keyword>
<keyword evidence="1" id="KW-0812">Transmembrane</keyword>
<dbReference type="AlphaFoldDB" id="A0A9D7PSS2"/>
<reference evidence="3" key="1">
    <citation type="submission" date="2020-10" db="EMBL/GenBank/DDBJ databases">
        <title>Connecting structure to function with the recovery of over 1000 high-quality activated sludge metagenome-assembled genomes encoding full-length rRNA genes using long-read sequencing.</title>
        <authorList>
            <person name="Singleton C.M."/>
            <person name="Petriglieri F."/>
            <person name="Kristensen J.M."/>
            <person name="Kirkegaard R.H."/>
            <person name="Michaelsen T.Y."/>
            <person name="Andersen M.H."/>
            <person name="Karst S.M."/>
            <person name="Dueholm M.S."/>
            <person name="Nielsen P.H."/>
            <person name="Albertsen M."/>
        </authorList>
    </citation>
    <scope>NUCLEOTIDE SEQUENCE</scope>
    <source>
        <strain evidence="3">Hirt_18-Q3-R61-65_BATAC.395</strain>
    </source>
</reference>
<organism evidence="3 4">
    <name type="scientific">Candidatus Proximibacter danicus</name>
    <dbReference type="NCBI Taxonomy" id="2954365"/>
    <lineage>
        <taxon>Bacteria</taxon>
        <taxon>Pseudomonadati</taxon>
        <taxon>Pseudomonadota</taxon>
        <taxon>Betaproteobacteria</taxon>
        <taxon>Candidatus Proximibacter</taxon>
    </lineage>
</organism>
<proteinExistence type="predicted"/>
<dbReference type="Pfam" id="PF17201">
    <property type="entry name" value="Cache_3-Cache_2"/>
    <property type="match status" value="1"/>
</dbReference>
<sequence>MFGSSLRARFIVPVSLFVVVFVIGGALWFASLESRRIEGDLAADAEKQLQSVTQVLSVTDTLMMAQTHALMRLLVERGEALGLAAPGAAVQVGDKTVPNLMLGTRGQANNFDLVDGVVAIGGGTATLFVKSGDEFVRVATNVKRDNGKRAIGTILDPKGKAIAAIREGKAFYGVVDILGSPYLTGYAPIRDGRGETVGIWYVGYKADLSVVKDAVEKGRLLQNGFVAIVDGKGGPLPFRPRDRRAGAGAHQGYRRLEDGAARVRAVGVLRRGFVPGR</sequence>
<dbReference type="InterPro" id="IPR029151">
    <property type="entry name" value="Sensor-like_sf"/>
</dbReference>
<keyword evidence="1" id="KW-1133">Transmembrane helix</keyword>
<gene>
    <name evidence="3" type="ORF">IPL58_13420</name>
</gene>
<dbReference type="SUPFAM" id="SSF103190">
    <property type="entry name" value="Sensory domain-like"/>
    <property type="match status" value="1"/>
</dbReference>